<dbReference type="GO" id="GO:0071973">
    <property type="term" value="P:bacterial-type flagellum-dependent cell motility"/>
    <property type="evidence" value="ECO:0007669"/>
    <property type="project" value="TreeGrafter"/>
</dbReference>
<comment type="subcellular location">
    <subcellularLocation>
        <location evidence="5">Secreted</location>
    </subcellularLocation>
    <subcellularLocation>
        <location evidence="5">Bacterial flagellum</location>
    </subcellularLocation>
</comment>
<protein>
    <recommendedName>
        <fullName evidence="5">Flagellar hook-associated protein 2</fullName>
        <shortName evidence="5">HAP2</shortName>
    </recommendedName>
    <alternativeName>
        <fullName evidence="5">Flagellar cap protein</fullName>
    </alternativeName>
</protein>
<dbReference type="GO" id="GO:0009421">
    <property type="term" value="C:bacterial-type flagellum filament cap"/>
    <property type="evidence" value="ECO:0007669"/>
    <property type="project" value="InterPro"/>
</dbReference>
<keyword evidence="8" id="KW-0969">Cilium</keyword>
<organism evidence="8 9">
    <name type="scientific">Undibacterium parvum</name>
    <dbReference type="NCBI Taxonomy" id="401471"/>
    <lineage>
        <taxon>Bacteria</taxon>
        <taxon>Pseudomonadati</taxon>
        <taxon>Pseudomonadota</taxon>
        <taxon>Betaproteobacteria</taxon>
        <taxon>Burkholderiales</taxon>
        <taxon>Oxalobacteraceae</taxon>
        <taxon>Undibacterium</taxon>
    </lineage>
</organism>
<reference evidence="8 9" key="1">
    <citation type="journal article" date="2011" name="Int. J. Syst. Evol. Microbiol.">
        <title>Description of Undibacterium oligocarboniphilum sp. nov., isolated from purified water, and Undibacterium pigrum strain CCUG 49012 as the type strain of Undibacterium parvum sp. nov., and emended descriptions of the genus Undibacterium and the species Undibacterium pigrum.</title>
        <authorList>
            <person name="Eder W."/>
            <person name="Wanner G."/>
            <person name="Ludwig W."/>
            <person name="Busse H.J."/>
            <person name="Ziemke-Kageler F."/>
            <person name="Lang E."/>
        </authorList>
    </citation>
    <scope>NUCLEOTIDE SEQUENCE [LARGE SCALE GENOMIC DNA]</scope>
    <source>
        <strain evidence="8 9">DSM 23061</strain>
    </source>
</reference>
<dbReference type="OrthoDB" id="9810816at2"/>
<evidence type="ECO:0000256" key="1">
    <source>
        <dbReference type="ARBA" id="ARBA00009764"/>
    </source>
</evidence>
<dbReference type="Pfam" id="PF02465">
    <property type="entry name" value="FliD_N"/>
    <property type="match status" value="1"/>
</dbReference>
<evidence type="ECO:0000259" key="6">
    <source>
        <dbReference type="Pfam" id="PF02465"/>
    </source>
</evidence>
<dbReference type="InterPro" id="IPR003481">
    <property type="entry name" value="FliD_N"/>
</dbReference>
<feature type="domain" description="Flagellar hook-associated protein 2 N-terminal" evidence="6">
    <location>
        <begin position="10"/>
        <end position="106"/>
    </location>
</feature>
<gene>
    <name evidence="8" type="ORF">EJN92_19025</name>
</gene>
<evidence type="ECO:0000313" key="8">
    <source>
        <dbReference type="EMBL" id="AZP13902.1"/>
    </source>
</evidence>
<keyword evidence="8" id="KW-0966">Cell projection</keyword>
<dbReference type="GO" id="GO:0005576">
    <property type="term" value="C:extracellular region"/>
    <property type="evidence" value="ECO:0007669"/>
    <property type="project" value="UniProtKB-SubCell"/>
</dbReference>
<evidence type="ECO:0000256" key="2">
    <source>
        <dbReference type="ARBA" id="ARBA00011255"/>
    </source>
</evidence>
<evidence type="ECO:0000256" key="4">
    <source>
        <dbReference type="ARBA" id="ARBA00023143"/>
    </source>
</evidence>
<evidence type="ECO:0000256" key="5">
    <source>
        <dbReference type="RuleBase" id="RU362066"/>
    </source>
</evidence>
<keyword evidence="4 5" id="KW-0975">Bacterial flagellum</keyword>
<proteinExistence type="inferred from homology"/>
<keyword evidence="3" id="KW-0175">Coiled coil</keyword>
<dbReference type="GO" id="GO:0009424">
    <property type="term" value="C:bacterial-type flagellum hook"/>
    <property type="evidence" value="ECO:0007669"/>
    <property type="project" value="UniProtKB-UniRule"/>
</dbReference>
<dbReference type="InterPro" id="IPR010809">
    <property type="entry name" value="FliD_C"/>
</dbReference>
<dbReference type="InterPro" id="IPR040026">
    <property type="entry name" value="FliD"/>
</dbReference>
<comment type="subunit">
    <text evidence="2 5">Homopentamer.</text>
</comment>
<comment type="function">
    <text evidence="5">Required for morphogenesis and for the elongation of the flagellar filament by facilitating polymerization of the flagellin monomers at the tip of growing filament. Forms a capping structure, which prevents flagellin subunits (transported through the central channel of the flagellum) from leaking out without polymerization at the distal end.</text>
</comment>
<feature type="domain" description="Flagellar hook-associated protein 2 C-terminal" evidence="7">
    <location>
        <begin position="250"/>
        <end position="419"/>
    </location>
</feature>
<dbReference type="AlphaFoldDB" id="A0A3Q9BTP8"/>
<sequence length="673" mass="67854">MSISSPGIGSNLDVNGLISKLMAAEQQPIVALNRKEASYQAKLTGFGTLKGAISQFQTSVSALSDISKFQAVRGSTADASVASVSASTSAAAGSYSLEVSKLAQSQKLAAVGQASATSAISNGVITFDFGTVDLGPTGSFDPVTGKYSGAGRTFTSNGAGIKTVTIDATNNSLSGIRDAINKANVGVTATIVNDGGTSPYRLALSSTGTGKNNSLKMSVVDDAPGTSTALSTLLNHDPANAQALAETQTAQNAEFKIDGIAISKASNTVSDAISGVTLTLLKTNVASATTVTVARDTASISTAVNAFVKSYNEISKTLKDAVAFNSETKASAILNGESSLRSIETQIRGVLNAPVVGGTNSFTNLSKIGITLEKDGTMTLNSAKLQSAIDSNFGDFAGLFAVAGKSSDSLVAYSGVTDKTSPGAYAVNVTQLATKGSTTASGAPTSLLIDASNDTLDVQIDGKTATIKLGQATYASAATLAAEIQTKINGVAAFASEGSSVAVTSTGGILSITSNKYGSVSTANITAGNGAANLNLGTGVAGLDVAGTINGTAAVGLGQVLTGAKNNAAEGIKLTVTGGSLGDRGTVNYSQGYAAQFNKLTTTFLASDGLISARTNGLNASLKSLTKSRELANANLVQIEKRYRIQFGSLDTMLSKMTSTSNFLTQQLASLSK</sequence>
<dbReference type="PANTHER" id="PTHR30288">
    <property type="entry name" value="FLAGELLAR CAP/ASSEMBLY PROTEIN FLID"/>
    <property type="match status" value="1"/>
</dbReference>
<dbReference type="Proteomes" id="UP000275663">
    <property type="component" value="Chromosome"/>
</dbReference>
<dbReference type="EMBL" id="CP034464">
    <property type="protein sequence ID" value="AZP13902.1"/>
    <property type="molecule type" value="Genomic_DNA"/>
</dbReference>
<comment type="similarity">
    <text evidence="1 5">Belongs to the FliD family.</text>
</comment>
<dbReference type="GO" id="GO:0007155">
    <property type="term" value="P:cell adhesion"/>
    <property type="evidence" value="ECO:0007669"/>
    <property type="project" value="InterPro"/>
</dbReference>
<dbReference type="KEGG" id="upv:EJN92_19025"/>
<evidence type="ECO:0000313" key="9">
    <source>
        <dbReference type="Proteomes" id="UP000275663"/>
    </source>
</evidence>
<keyword evidence="8" id="KW-0282">Flagellum</keyword>
<name>A0A3Q9BTP8_9BURK</name>
<feature type="domain" description="Flagellar hook-associated protein 2 C-terminal" evidence="7">
    <location>
        <begin position="585"/>
        <end position="658"/>
    </location>
</feature>
<keyword evidence="9" id="KW-1185">Reference proteome</keyword>
<keyword evidence="5" id="KW-0964">Secreted</keyword>
<dbReference type="RefSeq" id="WP_126129271.1">
    <property type="nucleotide sequence ID" value="NZ_CP034464.1"/>
</dbReference>
<evidence type="ECO:0000259" key="7">
    <source>
        <dbReference type="Pfam" id="PF07195"/>
    </source>
</evidence>
<dbReference type="Pfam" id="PF07195">
    <property type="entry name" value="FliD_C"/>
    <property type="match status" value="2"/>
</dbReference>
<accession>A0A3Q9BTP8</accession>
<evidence type="ECO:0000256" key="3">
    <source>
        <dbReference type="ARBA" id="ARBA00023054"/>
    </source>
</evidence>
<dbReference type="PANTHER" id="PTHR30288:SF0">
    <property type="entry name" value="FLAGELLAR HOOK-ASSOCIATED PROTEIN 2"/>
    <property type="match status" value="1"/>
</dbReference>